<protein>
    <submittedName>
        <fullName evidence="1">Uncharacterized protein</fullName>
    </submittedName>
</protein>
<evidence type="ECO:0000313" key="1">
    <source>
        <dbReference type="EMBL" id="KAJ0021459.1"/>
    </source>
</evidence>
<gene>
    <name evidence="1" type="ORF">Pint_30969</name>
</gene>
<dbReference type="EMBL" id="CM047746">
    <property type="protein sequence ID" value="KAJ0021459.1"/>
    <property type="molecule type" value="Genomic_DNA"/>
</dbReference>
<comment type="caution">
    <text evidence="1">The sequence shown here is derived from an EMBL/GenBank/DDBJ whole genome shotgun (WGS) entry which is preliminary data.</text>
</comment>
<reference evidence="2" key="1">
    <citation type="journal article" date="2023" name="G3 (Bethesda)">
        <title>Genome assembly and association tests identify interacting loci associated with vigor, precocity, and sex in interspecific pistachio rootstocks.</title>
        <authorList>
            <person name="Palmer W."/>
            <person name="Jacygrad E."/>
            <person name="Sagayaradj S."/>
            <person name="Cavanaugh K."/>
            <person name="Han R."/>
            <person name="Bertier L."/>
            <person name="Beede B."/>
            <person name="Kafkas S."/>
            <person name="Golino D."/>
            <person name="Preece J."/>
            <person name="Michelmore R."/>
        </authorList>
    </citation>
    <scope>NUCLEOTIDE SEQUENCE [LARGE SCALE GENOMIC DNA]</scope>
</reference>
<name>A0ACC0XQ94_9ROSI</name>
<proteinExistence type="predicted"/>
<sequence length="1421" mass="161585">MSIIGEAILSASFDFLFKKLTSPQLLQFARQEHIQVDLNKWERILLKIHAVLQDAEEKQRTNESVKIWLAELRNLAYGIEDLLDEFATEALRRNLLLDRAGDEATTSSIASLNFNSVMKSKIKKITIRLQEIATEKNNLGLKENSGSGGGSGKVDEKLPTTCLVNEGSVCGREKDKEAIIDMLRDEGTCGGVDVIPIIGMRGVGKTTLAQLVYNDDRVEGHFDLRVWVCVSDNFDAIRVTKAILQSITDENVNDSDLNILQVKLKEKLCRMKFLLVLDDLWNENYDKWTVLRKPFEVGCVGSKIVVTTRNEDVSLIVGTLPTYSLKELSYDDCLCVFTQHSLGTKDFSDHQELKKIGEQIVKRCNGLPLAAKTLGGLLRGKYDLGDWEDVLHSNIWDLPEERSGILPALRLSYHYLSPHLKQCFAYCSIFPKDYAFEKEEVILLWMAEGFLQHDIGGKQMEDLGDKCFRDLQSRSFFQHSIKNKSRFEMHDLINDLAQWAAGEICFRLDNMPEVENQWRISKNLCHLSYIGGYDGSKRFQAFHQVKHLRTFLPLQLEPGHFYMAFDVLFHWLPKLQRLRVLSLHGYCISELPNEIECLKHLRYLDLSNTEIKFLPEAIGRFYNLQTLILVRCCYLKKLCTDMENLFNLRHLKMDLVDSLEGMPRNIGKLTSLRTMPNFVVGKGASSSLRELKSLRNLQEKLRISRLENVNDFEDAKEADLNGKKKLDVISLEWSSRKIENSSRKVDTETRVLDMLQPHKKLKELSIKGYGGAKFPTWLGDPEFATLVLLRFENCNTCTSLPPVGQLPSLKHLVIKGMAGVRTVGSEFYGNGCSEYFPSLETLSFESMLKWEDWISHGCGLEAKAFFRLRELCVANCSKLVGRLPEHLPSLESLVVRSCKQLQVPIPSLPTLCRLKIDGCKQIVQRNTVDLTSLSSVVLSDLSTHVFLQWFMGGSSVVKNLRIVGCKALTSLWHNRDELQQNICCIDPLAIEHFHRLISSGEEEEEEQQHLFPYRLQSLKLGDCECLVKLPWALNNFSSLRKVCITNCPKLVSFPEAELPSLLKFFEIDRCDTLKSLPEAWMKNNSSLESLSIKRCDSLPYVSRIRLPLNLKRLEITCCDNIRSIIYDDEEVLIMQEKIKNGSRRNTSLLQYLEIGDCSSLTSLWSNSELPVTLQNIKIVKCSKLSSLSSTGNLPDALESIEIFQCENIKFIPEDLHKLRHLSKIHLNFCTSLVSLPETGLPSTKLTEIFLIGCEKLEALPICIHKLPSLQKLLIINCPNISSFPKNGFPTNLTSLKLDNLQIFKPLFEWGLYRLTSLRQLSIDGGCSNLVSFPQVPASLTNLTIEHFPNLESISCIDQSLMSLEELHLSGCPKLKYFPEKGLPSSVAVLYIDECPLLKHKCKKFTGKYWPVIARIPYIDIC</sequence>
<dbReference type="Proteomes" id="UP001163603">
    <property type="component" value="Chromosome 11"/>
</dbReference>
<keyword evidence="2" id="KW-1185">Reference proteome</keyword>
<evidence type="ECO:0000313" key="2">
    <source>
        <dbReference type="Proteomes" id="UP001163603"/>
    </source>
</evidence>
<organism evidence="1 2">
    <name type="scientific">Pistacia integerrima</name>
    <dbReference type="NCBI Taxonomy" id="434235"/>
    <lineage>
        <taxon>Eukaryota</taxon>
        <taxon>Viridiplantae</taxon>
        <taxon>Streptophyta</taxon>
        <taxon>Embryophyta</taxon>
        <taxon>Tracheophyta</taxon>
        <taxon>Spermatophyta</taxon>
        <taxon>Magnoliopsida</taxon>
        <taxon>eudicotyledons</taxon>
        <taxon>Gunneridae</taxon>
        <taxon>Pentapetalae</taxon>
        <taxon>rosids</taxon>
        <taxon>malvids</taxon>
        <taxon>Sapindales</taxon>
        <taxon>Anacardiaceae</taxon>
        <taxon>Pistacia</taxon>
    </lineage>
</organism>
<accession>A0ACC0XQ94</accession>